<sequence length="270" mass="29554">MKNNDSPRSETVRVTETLRDEIIDGERAPGSRLVERNLASELGVSRVPVREALKQLASEGLVTHRPNTWATVREFSPSDVADLGEVRQAFDLLAFELAAQRHTREGLAALEATLEAGRRQAEAGDAVGAHRSAADFHAQVTELSGNRLLVEVGELLDSRMRWQLSQHDELDVVATEHAELFDAIAHRDVDRVRELAAHHLGTSRQQHEKHRERLAYETRADDDKAAGDDTAEDIRADETAAGVRADDTADDVGADGTAAGDDRSAQPPII</sequence>
<dbReference type="Pfam" id="PF00392">
    <property type="entry name" value="GntR"/>
    <property type="match status" value="1"/>
</dbReference>
<dbReference type="InterPro" id="IPR000524">
    <property type="entry name" value="Tscrpt_reg_HTH_GntR"/>
</dbReference>
<dbReference type="Pfam" id="PF07729">
    <property type="entry name" value="FCD"/>
    <property type="match status" value="1"/>
</dbReference>
<dbReference type="InterPro" id="IPR011711">
    <property type="entry name" value="GntR_C"/>
</dbReference>
<dbReference type="PANTHER" id="PTHR43537:SF45">
    <property type="entry name" value="GNTR FAMILY REGULATORY PROTEIN"/>
    <property type="match status" value="1"/>
</dbReference>
<dbReference type="PANTHER" id="PTHR43537">
    <property type="entry name" value="TRANSCRIPTIONAL REGULATOR, GNTR FAMILY"/>
    <property type="match status" value="1"/>
</dbReference>
<dbReference type="SMART" id="SM00345">
    <property type="entry name" value="HTH_GNTR"/>
    <property type="match status" value="1"/>
</dbReference>
<comment type="caution">
    <text evidence="6">The sequence shown here is derived from an EMBL/GenBank/DDBJ whole genome shotgun (WGS) entry which is preliminary data.</text>
</comment>
<evidence type="ECO:0000256" key="1">
    <source>
        <dbReference type="ARBA" id="ARBA00023015"/>
    </source>
</evidence>
<dbReference type="InterPro" id="IPR008920">
    <property type="entry name" value="TF_FadR/GntR_C"/>
</dbReference>
<dbReference type="Gene3D" id="1.20.120.530">
    <property type="entry name" value="GntR ligand-binding domain-like"/>
    <property type="match status" value="1"/>
</dbReference>
<dbReference type="RefSeq" id="WP_342036873.1">
    <property type="nucleotide sequence ID" value="NZ_BAABBK010000001.1"/>
</dbReference>
<evidence type="ECO:0000313" key="6">
    <source>
        <dbReference type="EMBL" id="GAA5339112.1"/>
    </source>
</evidence>
<dbReference type="EMBL" id="BAABNP010000001">
    <property type="protein sequence ID" value="GAA5339112.1"/>
    <property type="molecule type" value="Genomic_DNA"/>
</dbReference>
<proteinExistence type="predicted"/>
<evidence type="ECO:0000259" key="5">
    <source>
        <dbReference type="PROSITE" id="PS50949"/>
    </source>
</evidence>
<dbReference type="CDD" id="cd07377">
    <property type="entry name" value="WHTH_GntR"/>
    <property type="match status" value="1"/>
</dbReference>
<evidence type="ECO:0000256" key="2">
    <source>
        <dbReference type="ARBA" id="ARBA00023125"/>
    </source>
</evidence>
<feature type="region of interest" description="Disordered" evidence="4">
    <location>
        <begin position="216"/>
        <end position="270"/>
    </location>
</feature>
<dbReference type="SUPFAM" id="SSF48008">
    <property type="entry name" value="GntR ligand-binding domain-like"/>
    <property type="match status" value="1"/>
</dbReference>
<accession>A0ABP9TWP3</accession>
<dbReference type="PROSITE" id="PS50949">
    <property type="entry name" value="HTH_GNTR"/>
    <property type="match status" value="1"/>
</dbReference>
<feature type="compositionally biased region" description="Basic and acidic residues" evidence="4">
    <location>
        <begin position="216"/>
        <end position="238"/>
    </location>
</feature>
<keyword evidence="2" id="KW-0238">DNA-binding</keyword>
<gene>
    <name evidence="6" type="ORF">KACC15558_01520</name>
</gene>
<feature type="domain" description="HTH gntR-type" evidence="5">
    <location>
        <begin position="8"/>
        <end position="75"/>
    </location>
</feature>
<evidence type="ECO:0000313" key="7">
    <source>
        <dbReference type="Proteomes" id="UP001498935"/>
    </source>
</evidence>
<keyword evidence="1" id="KW-0805">Transcription regulation</keyword>
<dbReference type="SMART" id="SM00895">
    <property type="entry name" value="FCD"/>
    <property type="match status" value="1"/>
</dbReference>
<dbReference type="PRINTS" id="PR00035">
    <property type="entry name" value="HTHGNTR"/>
</dbReference>
<dbReference type="InterPro" id="IPR036388">
    <property type="entry name" value="WH-like_DNA-bd_sf"/>
</dbReference>
<reference evidence="6 7" key="1">
    <citation type="submission" date="2024-02" db="EMBL/GenBank/DDBJ databases">
        <title>Characterization of antibiotic resistant novel bacterial strains and their environmental applications.</title>
        <authorList>
            <person name="Manzoor S."/>
            <person name="Abbas S."/>
            <person name="Arshad M."/>
            <person name="Li W.J."/>
            <person name="Ahmed I."/>
        </authorList>
    </citation>
    <scope>NUCLEOTIDE SEQUENCE [LARGE SCALE GENOMIC DNA]</scope>
    <source>
        <strain evidence="6 7">KACC 15558</strain>
    </source>
</reference>
<organism evidence="6 7">
    <name type="scientific">Brevibacterium ammoniilyticum</name>
    <dbReference type="NCBI Taxonomy" id="1046555"/>
    <lineage>
        <taxon>Bacteria</taxon>
        <taxon>Bacillati</taxon>
        <taxon>Actinomycetota</taxon>
        <taxon>Actinomycetes</taxon>
        <taxon>Micrococcales</taxon>
        <taxon>Brevibacteriaceae</taxon>
        <taxon>Brevibacterium</taxon>
    </lineage>
</organism>
<evidence type="ECO:0000256" key="3">
    <source>
        <dbReference type="ARBA" id="ARBA00023163"/>
    </source>
</evidence>
<dbReference type="Gene3D" id="1.10.10.10">
    <property type="entry name" value="Winged helix-like DNA-binding domain superfamily/Winged helix DNA-binding domain"/>
    <property type="match status" value="1"/>
</dbReference>
<protein>
    <recommendedName>
        <fullName evidence="5">HTH gntR-type domain-containing protein</fullName>
    </recommendedName>
</protein>
<keyword evidence="3" id="KW-0804">Transcription</keyword>
<evidence type="ECO:0000256" key="4">
    <source>
        <dbReference type="SAM" id="MobiDB-lite"/>
    </source>
</evidence>
<dbReference type="Proteomes" id="UP001498935">
    <property type="component" value="Unassembled WGS sequence"/>
</dbReference>
<dbReference type="InterPro" id="IPR036390">
    <property type="entry name" value="WH_DNA-bd_sf"/>
</dbReference>
<dbReference type="SUPFAM" id="SSF46785">
    <property type="entry name" value="Winged helix' DNA-binding domain"/>
    <property type="match status" value="1"/>
</dbReference>
<keyword evidence="7" id="KW-1185">Reference proteome</keyword>
<name>A0ABP9TWP3_9MICO</name>